<dbReference type="Proteomes" id="UP000602381">
    <property type="component" value="Unassembled WGS sequence"/>
</dbReference>
<dbReference type="RefSeq" id="WP_150005679.1">
    <property type="nucleotide sequence ID" value="NZ_BMOV01000005.1"/>
</dbReference>
<comment type="caution">
    <text evidence="1">The sequence shown here is derived from an EMBL/GenBank/DDBJ whole genome shotgun (WGS) entry which is preliminary data.</text>
</comment>
<organism evidence="1 2">
    <name type="scientific">Iodidimonas muriae</name>
    <dbReference type="NCBI Taxonomy" id="261467"/>
    <lineage>
        <taxon>Bacteria</taxon>
        <taxon>Pseudomonadati</taxon>
        <taxon>Pseudomonadota</taxon>
        <taxon>Alphaproteobacteria</taxon>
        <taxon>Iodidimonadales</taxon>
        <taxon>Iodidimonadaceae</taxon>
        <taxon>Iodidimonas</taxon>
    </lineage>
</organism>
<keyword evidence="2" id="KW-1185">Reference proteome</keyword>
<name>A0ABQ2LDN4_9PROT</name>
<evidence type="ECO:0000313" key="1">
    <source>
        <dbReference type="EMBL" id="GGO12268.1"/>
    </source>
</evidence>
<reference evidence="2" key="1">
    <citation type="journal article" date="2019" name="Int. J. Syst. Evol. Microbiol.">
        <title>The Global Catalogue of Microorganisms (GCM) 10K type strain sequencing project: providing services to taxonomists for standard genome sequencing and annotation.</title>
        <authorList>
            <consortium name="The Broad Institute Genomics Platform"/>
            <consortium name="The Broad Institute Genome Sequencing Center for Infectious Disease"/>
            <person name="Wu L."/>
            <person name="Ma J."/>
        </authorList>
    </citation>
    <scope>NUCLEOTIDE SEQUENCE [LARGE SCALE GENOMIC DNA]</scope>
    <source>
        <strain evidence="2">JCM 17843</strain>
    </source>
</reference>
<sequence length="82" mass="9227">MARNNTQTAQDRTREFRAPEFLAWHVTQKGDKSFWNKVGAAWMHKDAKGYTLQLESLPVGGRIVLREPLEDTASPANDAGRS</sequence>
<proteinExistence type="predicted"/>
<evidence type="ECO:0000313" key="2">
    <source>
        <dbReference type="Proteomes" id="UP000602381"/>
    </source>
</evidence>
<dbReference type="EMBL" id="BMOV01000005">
    <property type="protein sequence ID" value="GGO12268.1"/>
    <property type="molecule type" value="Genomic_DNA"/>
</dbReference>
<protein>
    <submittedName>
        <fullName evidence="1">Uncharacterized protein</fullName>
    </submittedName>
</protein>
<accession>A0ABQ2LDN4</accession>
<gene>
    <name evidence="1" type="ORF">GCM10007972_17010</name>
</gene>